<dbReference type="Pfam" id="PF19054">
    <property type="entry name" value="DUF5753"/>
    <property type="match status" value="1"/>
</dbReference>
<dbReference type="InterPro" id="IPR043917">
    <property type="entry name" value="DUF5753"/>
</dbReference>
<accession>A0ABN2XTI2</accession>
<evidence type="ECO:0000313" key="3">
    <source>
        <dbReference type="Proteomes" id="UP001500443"/>
    </source>
</evidence>
<reference evidence="2 3" key="1">
    <citation type="journal article" date="2019" name="Int. J. Syst. Evol. Microbiol.">
        <title>The Global Catalogue of Microorganisms (GCM) 10K type strain sequencing project: providing services to taxonomists for standard genome sequencing and annotation.</title>
        <authorList>
            <consortium name="The Broad Institute Genomics Platform"/>
            <consortium name="The Broad Institute Genome Sequencing Center for Infectious Disease"/>
            <person name="Wu L."/>
            <person name="Ma J."/>
        </authorList>
    </citation>
    <scope>NUCLEOTIDE SEQUENCE [LARGE SCALE GENOMIC DNA]</scope>
    <source>
        <strain evidence="2 3">JCM 15481</strain>
    </source>
</reference>
<gene>
    <name evidence="2" type="ORF">GCM10009802_17240</name>
</gene>
<dbReference type="EMBL" id="BAAAPF010000033">
    <property type="protein sequence ID" value="GAA2116661.1"/>
    <property type="molecule type" value="Genomic_DNA"/>
</dbReference>
<sequence>MSQTKISNIEGGKFIPTLVDVELIIRALDASPEVIAETTALARLANTEWQDHWALRRRGLDKRQNDLAGFEKASTEFRYFLPTMITGLLATPEYVRASLADESSDVSRTIAKKLERQAILYDPAKRFTFILTEQAVRWPLIPAGALAVQIDRLVSLSRLPNVHIGVIPIGAEVKPGPLNVFTIYDDRVATVEVSTGALIFRDRRDVATYLDEFSRFERFALFGENARERLAEWATICRS</sequence>
<proteinExistence type="predicted"/>
<dbReference type="InterPro" id="IPR001387">
    <property type="entry name" value="Cro/C1-type_HTH"/>
</dbReference>
<feature type="domain" description="HTH cro/C1-type" evidence="1">
    <location>
        <begin position="1"/>
        <end position="35"/>
    </location>
</feature>
<evidence type="ECO:0000259" key="1">
    <source>
        <dbReference type="PROSITE" id="PS50943"/>
    </source>
</evidence>
<evidence type="ECO:0000313" key="2">
    <source>
        <dbReference type="EMBL" id="GAA2116661.1"/>
    </source>
</evidence>
<protein>
    <recommendedName>
        <fullName evidence="1">HTH cro/C1-type domain-containing protein</fullName>
    </recommendedName>
</protein>
<dbReference type="PROSITE" id="PS50943">
    <property type="entry name" value="HTH_CROC1"/>
    <property type="match status" value="1"/>
</dbReference>
<name>A0ABN2XTI2_9ACTN</name>
<dbReference type="Proteomes" id="UP001500443">
    <property type="component" value="Unassembled WGS sequence"/>
</dbReference>
<keyword evidence="3" id="KW-1185">Reference proteome</keyword>
<comment type="caution">
    <text evidence="2">The sequence shown here is derived from an EMBL/GenBank/DDBJ whole genome shotgun (WGS) entry which is preliminary data.</text>
</comment>
<organism evidence="2 3">
    <name type="scientific">Streptomyces synnematoformans</name>
    <dbReference type="NCBI Taxonomy" id="415721"/>
    <lineage>
        <taxon>Bacteria</taxon>
        <taxon>Bacillati</taxon>
        <taxon>Actinomycetota</taxon>
        <taxon>Actinomycetes</taxon>
        <taxon>Kitasatosporales</taxon>
        <taxon>Streptomycetaceae</taxon>
        <taxon>Streptomyces</taxon>
    </lineage>
</organism>